<dbReference type="AlphaFoldDB" id="B6HWF0"/>
<accession>B6HWF0</accession>
<name>B6HWF0_PENRW</name>
<gene>
    <name evidence="1" type="ORF">Pc23g01000</name>
    <name evidence="1" type="ORF">PCH_Pc23g01000</name>
</gene>
<dbReference type="HOGENOM" id="CLU_2004666_0_0_1"/>
<proteinExistence type="predicted"/>
<keyword evidence="2" id="KW-1185">Reference proteome</keyword>
<dbReference type="VEuPathDB" id="FungiDB:PCH_Pc23g01000"/>
<reference evidence="1 2" key="1">
    <citation type="journal article" date="2008" name="Nat. Biotechnol.">
        <title>Genome sequencing and analysis of the filamentous fungus Penicillium chrysogenum.</title>
        <authorList>
            <person name="van den Berg M.A."/>
            <person name="Albang R."/>
            <person name="Albermann K."/>
            <person name="Badger J.H."/>
            <person name="Daran J.-M."/>
            <person name="Driessen A.J.M."/>
            <person name="Garcia-Estrada C."/>
            <person name="Fedorova N.D."/>
            <person name="Harris D.M."/>
            <person name="Heijne W.H.M."/>
            <person name="Joardar V.S."/>
            <person name="Kiel J.A.K.W."/>
            <person name="Kovalchuk A."/>
            <person name="Martin J.F."/>
            <person name="Nierman W.C."/>
            <person name="Nijland J.G."/>
            <person name="Pronk J.T."/>
            <person name="Roubos J.A."/>
            <person name="van der Klei I.J."/>
            <person name="van Peij N.N.M.E."/>
            <person name="Veenhuis M."/>
            <person name="von Doehren H."/>
            <person name="Wagner C."/>
            <person name="Wortman J.R."/>
            <person name="Bovenberg R.A.L."/>
        </authorList>
    </citation>
    <scope>NUCLEOTIDE SEQUENCE [LARGE SCALE GENOMIC DNA]</scope>
    <source>
        <strain evidence="2">ATCC 28089 / DSM 1075 / NRRL 1951 / Wisconsin 54-1255</strain>
    </source>
</reference>
<evidence type="ECO:0000313" key="1">
    <source>
        <dbReference type="EMBL" id="CAP79594.1"/>
    </source>
</evidence>
<dbReference type="Proteomes" id="UP000000724">
    <property type="component" value="Contig Pc00c23"/>
</dbReference>
<dbReference type="EMBL" id="AM920438">
    <property type="protein sequence ID" value="CAP79594.1"/>
    <property type="molecule type" value="Genomic_DNA"/>
</dbReference>
<evidence type="ECO:0000313" key="2">
    <source>
        <dbReference type="Proteomes" id="UP000000724"/>
    </source>
</evidence>
<protein>
    <submittedName>
        <fullName evidence="1">Uncharacterized protein</fullName>
    </submittedName>
</protein>
<dbReference type="OMA" id="NAYRNCN"/>
<organism evidence="1 2">
    <name type="scientific">Penicillium rubens (strain ATCC 28089 / DSM 1075 / NRRL 1951 / Wisconsin 54-1255)</name>
    <name type="common">Penicillium chrysogenum</name>
    <dbReference type="NCBI Taxonomy" id="500485"/>
    <lineage>
        <taxon>Eukaryota</taxon>
        <taxon>Fungi</taxon>
        <taxon>Dikarya</taxon>
        <taxon>Ascomycota</taxon>
        <taxon>Pezizomycotina</taxon>
        <taxon>Eurotiomycetes</taxon>
        <taxon>Eurotiomycetidae</taxon>
        <taxon>Eurotiales</taxon>
        <taxon>Aspergillaceae</taxon>
        <taxon>Penicillium</taxon>
        <taxon>Penicillium chrysogenum species complex</taxon>
    </lineage>
</organism>
<sequence length="124" mass="13646">MVGDERTEIGGSRSSSPIIASVTTLTRSAAEQHLRKLLCSIALLVCYLGSLDERSRNRKPSYQRPRLWIVLVAVVFATTNPDQARNKAVSSFNYMYLVRNGLALGDSPIVAACPQLNAYRNCNS</sequence>